<evidence type="ECO:0000256" key="1">
    <source>
        <dbReference type="ARBA" id="ARBA00022737"/>
    </source>
</evidence>
<accession>A0ABQ5QDA2</accession>
<feature type="chain" id="PRO_5047325559" evidence="2">
    <location>
        <begin position="18"/>
        <end position="293"/>
    </location>
</feature>
<evidence type="ECO:0000313" key="4">
    <source>
        <dbReference type="EMBL" id="GLH72820.1"/>
    </source>
</evidence>
<dbReference type="SUPFAM" id="SSF52821">
    <property type="entry name" value="Rhodanese/Cell cycle control phosphatase"/>
    <property type="match status" value="2"/>
</dbReference>
<dbReference type="InterPro" id="IPR001307">
    <property type="entry name" value="Thiosulphate_STrfase_CS"/>
</dbReference>
<dbReference type="CDD" id="cd01448">
    <property type="entry name" value="TST_Repeat_1"/>
    <property type="match status" value="1"/>
</dbReference>
<gene>
    <name evidence="4" type="ORF">GETHLI_13220</name>
</gene>
<feature type="signal peptide" evidence="2">
    <location>
        <begin position="1"/>
        <end position="17"/>
    </location>
</feature>
<organism evidence="4 5">
    <name type="scientific">Geothrix limicola</name>
    <dbReference type="NCBI Taxonomy" id="2927978"/>
    <lineage>
        <taxon>Bacteria</taxon>
        <taxon>Pseudomonadati</taxon>
        <taxon>Acidobacteriota</taxon>
        <taxon>Holophagae</taxon>
        <taxon>Holophagales</taxon>
        <taxon>Holophagaceae</taxon>
        <taxon>Geothrix</taxon>
    </lineage>
</organism>
<keyword evidence="1" id="KW-0677">Repeat</keyword>
<reference evidence="4 5" key="1">
    <citation type="journal article" date="2023" name="Antonie Van Leeuwenhoek">
        <title>Mesoterricola silvestris gen. nov., sp. nov., Mesoterricola sediminis sp. nov., Geothrix oryzae sp. nov., Geothrix edaphica sp. nov., Geothrix rubra sp. nov., and Geothrix limicola sp. nov., six novel members of Acidobacteriota isolated from soils.</title>
        <authorList>
            <person name="Itoh H."/>
            <person name="Sugisawa Y."/>
            <person name="Mise K."/>
            <person name="Xu Z."/>
            <person name="Kuniyasu M."/>
            <person name="Ushijima N."/>
            <person name="Kawano K."/>
            <person name="Kobayashi E."/>
            <person name="Shiratori Y."/>
            <person name="Masuda Y."/>
            <person name="Senoo K."/>
        </authorList>
    </citation>
    <scope>NUCLEOTIDE SEQUENCE [LARGE SCALE GENOMIC DNA]</scope>
    <source>
        <strain evidence="4 5">Red804</strain>
    </source>
</reference>
<sequence length="293" mass="31786">MIRSFLLAACLITPCLAAPPAAPKVRPQMLVSTAWLAEHLKDPDLVLLHVADGFADYKRGHIPGARYLATAKFIDNTGALGSELPSVETLTRTFTELGLTEKSRVVIYATAWMPNAARAYLTLDYLGWGERAALLDGGVEQWLAEDRPVTNQVAATRPGAFTPHMQPAVIAALDDVKQVVVSEPASATCQVVDARPSRRYQAGHLGGATNLYWMETLASEEHPTFLPPDKLQELLASRGLLPGKKVITYCEVGLQASHAYFLFKYLGFDVAMFDGSYQAWTAAKLPVASGTAK</sequence>
<evidence type="ECO:0000313" key="5">
    <source>
        <dbReference type="Proteomes" id="UP001165069"/>
    </source>
</evidence>
<dbReference type="Pfam" id="PF00581">
    <property type="entry name" value="Rhodanese"/>
    <property type="match status" value="2"/>
</dbReference>
<evidence type="ECO:0000256" key="2">
    <source>
        <dbReference type="SAM" id="SignalP"/>
    </source>
</evidence>
<proteinExistence type="predicted"/>
<dbReference type="InterPro" id="IPR036873">
    <property type="entry name" value="Rhodanese-like_dom_sf"/>
</dbReference>
<dbReference type="PROSITE" id="PS00380">
    <property type="entry name" value="RHODANESE_1"/>
    <property type="match status" value="1"/>
</dbReference>
<dbReference type="RefSeq" id="WP_285572190.1">
    <property type="nucleotide sequence ID" value="NZ_BSDE01000002.1"/>
</dbReference>
<keyword evidence="5" id="KW-1185">Reference proteome</keyword>
<dbReference type="InterPro" id="IPR001763">
    <property type="entry name" value="Rhodanese-like_dom"/>
</dbReference>
<keyword evidence="2" id="KW-0732">Signal</keyword>
<dbReference type="Proteomes" id="UP001165069">
    <property type="component" value="Unassembled WGS sequence"/>
</dbReference>
<dbReference type="SMART" id="SM00450">
    <property type="entry name" value="RHOD"/>
    <property type="match status" value="2"/>
</dbReference>
<dbReference type="EMBL" id="BSDE01000002">
    <property type="protein sequence ID" value="GLH72820.1"/>
    <property type="molecule type" value="Genomic_DNA"/>
</dbReference>
<dbReference type="Gene3D" id="3.40.250.10">
    <property type="entry name" value="Rhodanese-like domain"/>
    <property type="match status" value="2"/>
</dbReference>
<comment type="caution">
    <text evidence="4">The sequence shown here is derived from an EMBL/GenBank/DDBJ whole genome shotgun (WGS) entry which is preliminary data.</text>
</comment>
<protein>
    <submittedName>
        <fullName evidence="4">Sulfurtransferase</fullName>
    </submittedName>
</protein>
<evidence type="ECO:0000259" key="3">
    <source>
        <dbReference type="PROSITE" id="PS50206"/>
    </source>
</evidence>
<feature type="domain" description="Rhodanese" evidence="3">
    <location>
        <begin position="185"/>
        <end position="289"/>
    </location>
</feature>
<dbReference type="PROSITE" id="PS50206">
    <property type="entry name" value="RHODANESE_3"/>
    <property type="match status" value="2"/>
</dbReference>
<dbReference type="InterPro" id="IPR051126">
    <property type="entry name" value="Thiosulfate_sulfurtransferase"/>
</dbReference>
<dbReference type="PANTHER" id="PTHR43855:SF1">
    <property type="entry name" value="THIOSULFATE SULFURTRANSFERASE"/>
    <property type="match status" value="1"/>
</dbReference>
<name>A0ABQ5QDA2_9BACT</name>
<feature type="domain" description="Rhodanese" evidence="3">
    <location>
        <begin position="41"/>
        <end position="151"/>
    </location>
</feature>
<dbReference type="PANTHER" id="PTHR43855">
    <property type="entry name" value="THIOSULFATE SULFURTRANSFERASE"/>
    <property type="match status" value="1"/>
</dbReference>